<reference evidence="1" key="1">
    <citation type="submission" date="2022-08" db="EMBL/GenBank/DDBJ databases">
        <title>Genomic Encyclopedia of Type Strains, Phase V (KMG-V): Genome sequencing to study the core and pangenomes of soil and plant-associated prokaryotes.</title>
        <authorList>
            <person name="Whitman W."/>
        </authorList>
    </citation>
    <scope>NUCLEOTIDE SEQUENCE</scope>
    <source>
        <strain evidence="1">SP3012</strain>
    </source>
</reference>
<dbReference type="Proteomes" id="UP001155040">
    <property type="component" value="Unassembled WGS sequence"/>
</dbReference>
<evidence type="ECO:0000313" key="2">
    <source>
        <dbReference type="Proteomes" id="UP001155040"/>
    </source>
</evidence>
<proteinExistence type="predicted"/>
<dbReference type="AlphaFoldDB" id="A0A9X2ZDB3"/>
<comment type="caution">
    <text evidence="1">The sequence shown here is derived from an EMBL/GenBank/DDBJ whole genome shotgun (WGS) entry which is preliminary data.</text>
</comment>
<accession>A0A9X2ZDB3</accession>
<name>A0A9X2ZDB3_9BACT</name>
<evidence type="ECO:0000313" key="1">
    <source>
        <dbReference type="EMBL" id="MCS4038320.1"/>
    </source>
</evidence>
<feature type="non-terminal residue" evidence="1">
    <location>
        <position position="57"/>
    </location>
</feature>
<sequence length="57" mass="6572">MSRSETEYLRHIQDEARYLAEASQEVIPNAEDHYTDWTVTDGRIAVAKKFHLSCTTS</sequence>
<organism evidence="1 2">
    <name type="scientific">Salinibacter ruber</name>
    <dbReference type="NCBI Taxonomy" id="146919"/>
    <lineage>
        <taxon>Bacteria</taxon>
        <taxon>Pseudomonadati</taxon>
        <taxon>Rhodothermota</taxon>
        <taxon>Rhodothermia</taxon>
        <taxon>Rhodothermales</taxon>
        <taxon>Salinibacteraceae</taxon>
        <taxon>Salinibacter</taxon>
    </lineage>
</organism>
<protein>
    <submittedName>
        <fullName evidence="1">Uncharacterized protein</fullName>
    </submittedName>
</protein>
<gene>
    <name evidence="1" type="ORF">GGQ01_003412</name>
</gene>
<dbReference type="EMBL" id="JANUBF010000057">
    <property type="protein sequence ID" value="MCS4038320.1"/>
    <property type="molecule type" value="Genomic_DNA"/>
</dbReference>